<reference evidence="2 3" key="1">
    <citation type="submission" date="2019-05" db="EMBL/GenBank/DDBJ databases">
        <title>Dyadobacter AR-3-8 sp. nov., isolated from arctic soil.</title>
        <authorList>
            <person name="Chaudhary D.K."/>
        </authorList>
    </citation>
    <scope>NUCLEOTIDE SEQUENCE [LARGE SCALE GENOMIC DNA]</scope>
    <source>
        <strain evidence="2 3">AR-3-8</strain>
    </source>
</reference>
<gene>
    <name evidence="2" type="ORF">FDK13_17935</name>
</gene>
<dbReference type="RefSeq" id="WP_137341391.1">
    <property type="nucleotide sequence ID" value="NZ_SZVO01000008.1"/>
</dbReference>
<sequence>MKDKKQVAVVIPIYKKGLSEFENISLTQCLKILSGYPIIAIKPESLKLDTILGQEQFDEILSFEDSFFDGIQGYNKLMLSPDFYQKFLDFEFILIHQLDAFVFRDDLRFWTKQDYDYIGAPWLKRLANPDFVKELKTRLNTRYHIFVNTYENNLPSDRQFDNMVGNGGFSLRRVRKLYDLSNKFETEILQYHKRHEHQFHEDVFWSIEVNRKIPNLRIPLYKKALLFSFENRPEQSLMHTSGRLPFGCHAWDQHLDFWQPYFERCGYLVSISGK</sequence>
<organism evidence="2 3">
    <name type="scientific">Dyadobacter frigoris</name>
    <dbReference type="NCBI Taxonomy" id="2576211"/>
    <lineage>
        <taxon>Bacteria</taxon>
        <taxon>Pseudomonadati</taxon>
        <taxon>Bacteroidota</taxon>
        <taxon>Cytophagia</taxon>
        <taxon>Cytophagales</taxon>
        <taxon>Spirosomataceae</taxon>
        <taxon>Dyadobacter</taxon>
    </lineage>
</organism>
<dbReference type="OrthoDB" id="7391526at2"/>
<comment type="caution">
    <text evidence="2">The sequence shown here is derived from an EMBL/GenBank/DDBJ whole genome shotgun (WGS) entry which is preliminary data.</text>
</comment>
<protein>
    <recommendedName>
        <fullName evidence="1">DUF5672 domain-containing protein</fullName>
    </recommendedName>
</protein>
<dbReference type="EMBL" id="SZVO01000008">
    <property type="protein sequence ID" value="TKT90848.1"/>
    <property type="molecule type" value="Genomic_DNA"/>
</dbReference>
<accession>A0A4U6D4F0</accession>
<name>A0A4U6D4F0_9BACT</name>
<dbReference type="AlphaFoldDB" id="A0A4U6D4F0"/>
<dbReference type="InterPro" id="IPR043729">
    <property type="entry name" value="DUF5672"/>
</dbReference>
<evidence type="ECO:0000313" key="3">
    <source>
        <dbReference type="Proteomes" id="UP000304900"/>
    </source>
</evidence>
<dbReference type="Pfam" id="PF18922">
    <property type="entry name" value="DUF5672"/>
    <property type="match status" value="1"/>
</dbReference>
<dbReference type="Proteomes" id="UP000304900">
    <property type="component" value="Unassembled WGS sequence"/>
</dbReference>
<keyword evidence="3" id="KW-1185">Reference proteome</keyword>
<proteinExistence type="predicted"/>
<evidence type="ECO:0000259" key="1">
    <source>
        <dbReference type="Pfam" id="PF18922"/>
    </source>
</evidence>
<feature type="domain" description="DUF5672" evidence="1">
    <location>
        <begin position="60"/>
        <end position="249"/>
    </location>
</feature>
<evidence type="ECO:0000313" key="2">
    <source>
        <dbReference type="EMBL" id="TKT90848.1"/>
    </source>
</evidence>